<dbReference type="Gene3D" id="3.40.50.10090">
    <property type="match status" value="2"/>
</dbReference>
<dbReference type="EC" id="2.1.1.107" evidence="1"/>
<dbReference type="InterPro" id="IPR014776">
    <property type="entry name" value="4pyrrole_Mease_sub2"/>
</dbReference>
<dbReference type="GO" id="GO:0032259">
    <property type="term" value="P:methylation"/>
    <property type="evidence" value="ECO:0007669"/>
    <property type="project" value="UniProtKB-KW"/>
</dbReference>
<evidence type="ECO:0000256" key="5">
    <source>
        <dbReference type="ARBA" id="ARBA00023244"/>
    </source>
</evidence>
<evidence type="ECO:0000256" key="1">
    <source>
        <dbReference type="ARBA" id="ARBA00012162"/>
    </source>
</evidence>
<feature type="domain" description="Tetrapyrrole methylase" evidence="7">
    <location>
        <begin position="7"/>
        <end position="218"/>
    </location>
</feature>
<dbReference type="FunFam" id="3.40.1010.10:FF:000001">
    <property type="entry name" value="Siroheme synthase"/>
    <property type="match status" value="1"/>
</dbReference>
<evidence type="ECO:0000256" key="4">
    <source>
        <dbReference type="ARBA" id="ARBA00022691"/>
    </source>
</evidence>
<dbReference type="PROSITE" id="PS00840">
    <property type="entry name" value="SUMT_2"/>
    <property type="match status" value="1"/>
</dbReference>
<protein>
    <recommendedName>
        <fullName evidence="1">uroporphyrinogen-III C-methyltransferase</fullName>
        <ecNumber evidence="1">2.1.1.107</ecNumber>
    </recommendedName>
</protein>
<gene>
    <name evidence="9" type="primary">cobA</name>
    <name evidence="9" type="ORF">H7313_04590</name>
</gene>
<dbReference type="CDD" id="cd11642">
    <property type="entry name" value="SUMT"/>
    <property type="match status" value="1"/>
</dbReference>
<dbReference type="Gene3D" id="3.30.950.10">
    <property type="entry name" value="Methyltransferase, Cobalt-precorrin-4 Transmethylase, Domain 2"/>
    <property type="match status" value="1"/>
</dbReference>
<dbReference type="InterPro" id="IPR036108">
    <property type="entry name" value="4pyrrol_syn_uPrphyn_synt_sf"/>
</dbReference>
<dbReference type="PANTHER" id="PTHR45790">
    <property type="entry name" value="SIROHEME SYNTHASE-RELATED"/>
    <property type="match status" value="1"/>
</dbReference>
<evidence type="ECO:0000313" key="9">
    <source>
        <dbReference type="EMBL" id="MBC2888626.1"/>
    </source>
</evidence>
<dbReference type="PROSITE" id="PS00839">
    <property type="entry name" value="SUMT_1"/>
    <property type="match status" value="1"/>
</dbReference>
<comment type="similarity">
    <text evidence="6">Belongs to the precorrin methyltransferase family.</text>
</comment>
<evidence type="ECO:0000256" key="3">
    <source>
        <dbReference type="ARBA" id="ARBA00022679"/>
    </source>
</evidence>
<evidence type="ECO:0000259" key="7">
    <source>
        <dbReference type="Pfam" id="PF00590"/>
    </source>
</evidence>
<name>A0A842JCL8_9ACTN</name>
<dbReference type="PANTHER" id="PTHR45790:SF3">
    <property type="entry name" value="S-ADENOSYL-L-METHIONINE-DEPENDENT UROPORPHYRINOGEN III METHYLTRANSFERASE, CHLOROPLASTIC"/>
    <property type="match status" value="1"/>
</dbReference>
<evidence type="ECO:0000259" key="8">
    <source>
        <dbReference type="Pfam" id="PF02602"/>
    </source>
</evidence>
<dbReference type="CDD" id="cd06578">
    <property type="entry name" value="HemD"/>
    <property type="match status" value="1"/>
</dbReference>
<dbReference type="InterPro" id="IPR003754">
    <property type="entry name" value="4pyrrol_synth_uPrphyn_synth"/>
</dbReference>
<keyword evidence="2 6" id="KW-0489">Methyltransferase</keyword>
<proteinExistence type="inferred from homology"/>
<dbReference type="GO" id="GO:0004852">
    <property type="term" value="F:uroporphyrinogen-III synthase activity"/>
    <property type="evidence" value="ECO:0007669"/>
    <property type="project" value="InterPro"/>
</dbReference>
<dbReference type="InterPro" id="IPR035996">
    <property type="entry name" value="4pyrrol_Methylase_sf"/>
</dbReference>
<evidence type="ECO:0000256" key="2">
    <source>
        <dbReference type="ARBA" id="ARBA00022603"/>
    </source>
</evidence>
<reference evidence="9 10" key="1">
    <citation type="submission" date="2020-08" db="EMBL/GenBank/DDBJ databases">
        <authorList>
            <person name="Liu C."/>
            <person name="Sun Q."/>
        </authorList>
    </citation>
    <scope>NUCLEOTIDE SEQUENCE [LARGE SCALE GENOMIC DNA]</scope>
    <source>
        <strain evidence="9 10">N22</strain>
    </source>
</reference>
<dbReference type="InterPro" id="IPR003043">
    <property type="entry name" value="Uropor_MeTrfase_CS"/>
</dbReference>
<evidence type="ECO:0000313" key="10">
    <source>
        <dbReference type="Proteomes" id="UP000587396"/>
    </source>
</evidence>
<dbReference type="FunFam" id="3.30.950.10:FF:000001">
    <property type="entry name" value="Siroheme synthase"/>
    <property type="match status" value="1"/>
</dbReference>
<dbReference type="GO" id="GO:0004851">
    <property type="term" value="F:uroporphyrin-III C-methyltransferase activity"/>
    <property type="evidence" value="ECO:0007669"/>
    <property type="project" value="UniProtKB-EC"/>
</dbReference>
<dbReference type="SUPFAM" id="SSF69618">
    <property type="entry name" value="HemD-like"/>
    <property type="match status" value="1"/>
</dbReference>
<dbReference type="InterPro" id="IPR050161">
    <property type="entry name" value="Siro_Cobalamin_biosynth"/>
</dbReference>
<dbReference type="InterPro" id="IPR000878">
    <property type="entry name" value="4pyrrol_Mease"/>
</dbReference>
<accession>A0A842JCL8</accession>
<dbReference type="GO" id="GO:0019354">
    <property type="term" value="P:siroheme biosynthetic process"/>
    <property type="evidence" value="ECO:0007669"/>
    <property type="project" value="InterPro"/>
</dbReference>
<dbReference type="InterPro" id="IPR006366">
    <property type="entry name" value="CobA/CysG_C"/>
</dbReference>
<dbReference type="NCBIfam" id="TIGR01469">
    <property type="entry name" value="cobA_cysG_Cterm"/>
    <property type="match status" value="1"/>
</dbReference>
<keyword evidence="3 6" id="KW-0808">Transferase</keyword>
<comment type="caution">
    <text evidence="9">The sequence shown here is derived from an EMBL/GenBank/DDBJ whole genome shotgun (WGS) entry which is preliminary data.</text>
</comment>
<keyword evidence="10" id="KW-1185">Reference proteome</keyword>
<feature type="domain" description="Tetrapyrrole biosynthesis uroporphyrinogen III synthase" evidence="8">
    <location>
        <begin position="269"/>
        <end position="496"/>
    </location>
</feature>
<keyword evidence="4" id="KW-0949">S-adenosyl-L-methionine</keyword>
<dbReference type="Gene3D" id="3.40.1010.10">
    <property type="entry name" value="Cobalt-precorrin-4 Transmethylase, Domain 1"/>
    <property type="match status" value="1"/>
</dbReference>
<organism evidence="9 10">
    <name type="scientific">Gordonibacter massiliensis</name>
    <name type="common">ex Traore et al. 2017</name>
    <dbReference type="NCBI Taxonomy" id="1841863"/>
    <lineage>
        <taxon>Bacteria</taxon>
        <taxon>Bacillati</taxon>
        <taxon>Actinomycetota</taxon>
        <taxon>Coriobacteriia</taxon>
        <taxon>Eggerthellales</taxon>
        <taxon>Eggerthellaceae</taxon>
        <taxon>Gordonibacter</taxon>
    </lineage>
</organism>
<dbReference type="SUPFAM" id="SSF53790">
    <property type="entry name" value="Tetrapyrrole methylase"/>
    <property type="match status" value="1"/>
</dbReference>
<dbReference type="AlphaFoldDB" id="A0A842JCL8"/>
<dbReference type="Pfam" id="PF00590">
    <property type="entry name" value="TP_methylase"/>
    <property type="match status" value="1"/>
</dbReference>
<evidence type="ECO:0000256" key="6">
    <source>
        <dbReference type="RuleBase" id="RU003960"/>
    </source>
</evidence>
<dbReference type="EMBL" id="JACMSE010000002">
    <property type="protein sequence ID" value="MBC2888626.1"/>
    <property type="molecule type" value="Genomic_DNA"/>
</dbReference>
<dbReference type="Pfam" id="PF02602">
    <property type="entry name" value="HEM4"/>
    <property type="match status" value="1"/>
</dbReference>
<dbReference type="Proteomes" id="UP000587396">
    <property type="component" value="Unassembled WGS sequence"/>
</dbReference>
<dbReference type="InterPro" id="IPR014777">
    <property type="entry name" value="4pyrrole_Mease_sub1"/>
</dbReference>
<dbReference type="NCBIfam" id="NF004790">
    <property type="entry name" value="PRK06136.1"/>
    <property type="match status" value="1"/>
</dbReference>
<keyword evidence="5" id="KW-0627">Porphyrin biosynthesis</keyword>
<sequence>MTKGSQVYLVGAGPGDPGLLTLKGRAAIERADALVYDRLVSPRLLGYARPDCELVYVGKTPDHHTLPQREINALLVEKALAGNVVVRLKGGDPFVFGRGGEEAEELRAHGIPYDVVPGVTSAVAAPAYAGIPVTHRDAASSFTVITGHEHADKSASAIPWEQVARLKGTLVFLMGMDNLGRIAGSLVEHGMDPATPAAVVRYGTWPMQRTVLGTLASIEELVREEGIENPAVIVVGQVAALRERLAWVERKPLFGKTVVVTRARHQASALSSALEERGAQVLEFPAIETVPPTDPRPLGEAVAGIEAYQWVVFTSANGVDAFFAEAASLRLDARCLARAEVAAIGSGTQAALARHGIVQVHVAREFCAEGLVELLAGKVGARDRVLIARAEDARDVLPRELAKLGATVNDVAAYRTRAVAQGADALADALRAGEVDAVTFTSSSTVTNLLACLDGPALLEGVDLYSIGPVTTETLREAGLEPRAQAAEYTIAGLVAALVDSQGGEPR</sequence>